<keyword evidence="3" id="KW-1185">Reference proteome</keyword>
<accession>A0ABR8MMR2</accession>
<name>A0ABR8MMR2_9BACL</name>
<gene>
    <name evidence="2" type="ORF">H8B09_00960</name>
</gene>
<sequence>MVKAMVVRAGNGWGRALIKQLIGSNFAVVAYSGSKQKLEALGETFSSSSLLQTVHGDAGNQGELLAAAQGVDVIFCGVCLTYDDKPEKVRMMLEAVKRVSAVTGARTVILEGVYLPAEEALSSPDKKAMRISIPELYGEGISNTIIHYALRKIVQGKPIKKLVDPSVRRDYLYVEDAAKQKWQGGMLLD</sequence>
<dbReference type="InterPro" id="IPR036291">
    <property type="entry name" value="NAD(P)-bd_dom_sf"/>
</dbReference>
<dbReference type="Gene3D" id="3.40.50.720">
    <property type="entry name" value="NAD(P)-binding Rossmann-like Domain"/>
    <property type="match status" value="1"/>
</dbReference>
<evidence type="ECO:0000313" key="3">
    <source>
        <dbReference type="Proteomes" id="UP000609346"/>
    </source>
</evidence>
<dbReference type="SUPFAM" id="SSF51735">
    <property type="entry name" value="NAD(P)-binding Rossmann-fold domains"/>
    <property type="match status" value="1"/>
</dbReference>
<dbReference type="EMBL" id="JACXZA010000001">
    <property type="protein sequence ID" value="MBD3917308.1"/>
    <property type="molecule type" value="Genomic_DNA"/>
</dbReference>
<proteinExistence type="predicted"/>
<feature type="domain" description="NAD-dependent epimerase/dehydratase" evidence="1">
    <location>
        <begin position="134"/>
        <end position="179"/>
    </location>
</feature>
<evidence type="ECO:0000313" key="2">
    <source>
        <dbReference type="EMBL" id="MBD3917308.1"/>
    </source>
</evidence>
<dbReference type="InterPro" id="IPR001509">
    <property type="entry name" value="Epimerase_deHydtase"/>
</dbReference>
<dbReference type="RefSeq" id="WP_191201620.1">
    <property type="nucleotide sequence ID" value="NZ_JACXZA010000001.1"/>
</dbReference>
<evidence type="ECO:0000259" key="1">
    <source>
        <dbReference type="Pfam" id="PF01370"/>
    </source>
</evidence>
<dbReference type="Pfam" id="PF01370">
    <property type="entry name" value="Epimerase"/>
    <property type="match status" value="1"/>
</dbReference>
<reference evidence="2 3" key="1">
    <citation type="submission" date="2020-09" db="EMBL/GenBank/DDBJ databases">
        <title>Paenibacillus sp. strain PR3 16S rRNA gene Genome sequencing and assembly.</title>
        <authorList>
            <person name="Kim J."/>
        </authorList>
    </citation>
    <scope>NUCLEOTIDE SEQUENCE [LARGE SCALE GENOMIC DNA]</scope>
    <source>
        <strain evidence="2 3">PR3</strain>
    </source>
</reference>
<comment type="caution">
    <text evidence="2">The sequence shown here is derived from an EMBL/GenBank/DDBJ whole genome shotgun (WGS) entry which is preliminary data.</text>
</comment>
<protein>
    <submittedName>
        <fullName evidence="2">NAD(P)H-binding protein</fullName>
    </submittedName>
</protein>
<dbReference type="Proteomes" id="UP000609346">
    <property type="component" value="Unassembled WGS sequence"/>
</dbReference>
<organism evidence="2 3">
    <name type="scientific">Paenibacillus terricola</name>
    <dbReference type="NCBI Taxonomy" id="2763503"/>
    <lineage>
        <taxon>Bacteria</taxon>
        <taxon>Bacillati</taxon>
        <taxon>Bacillota</taxon>
        <taxon>Bacilli</taxon>
        <taxon>Bacillales</taxon>
        <taxon>Paenibacillaceae</taxon>
        <taxon>Paenibacillus</taxon>
    </lineage>
</organism>